<dbReference type="Proteomes" id="UP000886653">
    <property type="component" value="Unassembled WGS sequence"/>
</dbReference>
<comment type="caution">
    <text evidence="2">The sequence shown here is derived from an EMBL/GenBank/DDBJ whole genome shotgun (WGS) entry which is preliminary data.</text>
</comment>
<evidence type="ECO:0000313" key="3">
    <source>
        <dbReference type="Proteomes" id="UP000886653"/>
    </source>
</evidence>
<accession>A0A9P6NGP2</accession>
<evidence type="ECO:0000313" key="2">
    <source>
        <dbReference type="EMBL" id="KAG0143315.1"/>
    </source>
</evidence>
<dbReference type="EMBL" id="MU167322">
    <property type="protein sequence ID" value="KAG0143315.1"/>
    <property type="molecule type" value="Genomic_DNA"/>
</dbReference>
<keyword evidence="3" id="KW-1185">Reference proteome</keyword>
<keyword evidence="1" id="KW-0812">Transmembrane</keyword>
<feature type="transmembrane region" description="Helical" evidence="1">
    <location>
        <begin position="94"/>
        <end position="115"/>
    </location>
</feature>
<organism evidence="2 3">
    <name type="scientific">Cronartium quercuum f. sp. fusiforme G11</name>
    <dbReference type="NCBI Taxonomy" id="708437"/>
    <lineage>
        <taxon>Eukaryota</taxon>
        <taxon>Fungi</taxon>
        <taxon>Dikarya</taxon>
        <taxon>Basidiomycota</taxon>
        <taxon>Pucciniomycotina</taxon>
        <taxon>Pucciniomycetes</taxon>
        <taxon>Pucciniales</taxon>
        <taxon>Coleosporiaceae</taxon>
        <taxon>Cronartium</taxon>
    </lineage>
</organism>
<proteinExistence type="predicted"/>
<protein>
    <submittedName>
        <fullName evidence="2">Uncharacterized protein</fullName>
    </submittedName>
</protein>
<name>A0A9P6NGP2_9BASI</name>
<reference evidence="2" key="1">
    <citation type="submission" date="2013-11" db="EMBL/GenBank/DDBJ databases">
        <title>Genome sequence of the fusiform rust pathogen reveals effectors for host alternation and coevolution with pine.</title>
        <authorList>
            <consortium name="DOE Joint Genome Institute"/>
            <person name="Smith K."/>
            <person name="Pendleton A."/>
            <person name="Kubisiak T."/>
            <person name="Anderson C."/>
            <person name="Salamov A."/>
            <person name="Aerts A."/>
            <person name="Riley R."/>
            <person name="Clum A."/>
            <person name="Lindquist E."/>
            <person name="Ence D."/>
            <person name="Campbell M."/>
            <person name="Kronenberg Z."/>
            <person name="Feau N."/>
            <person name="Dhillon B."/>
            <person name="Hamelin R."/>
            <person name="Burleigh J."/>
            <person name="Smith J."/>
            <person name="Yandell M."/>
            <person name="Nelson C."/>
            <person name="Grigoriev I."/>
            <person name="Davis J."/>
        </authorList>
    </citation>
    <scope>NUCLEOTIDE SEQUENCE</scope>
    <source>
        <strain evidence="2">G11</strain>
    </source>
</reference>
<dbReference type="AlphaFoldDB" id="A0A9P6NGP2"/>
<keyword evidence="1" id="KW-1133">Transmembrane helix</keyword>
<evidence type="ECO:0000256" key="1">
    <source>
        <dbReference type="SAM" id="Phobius"/>
    </source>
</evidence>
<sequence length="118" mass="13390">MGLLQSSVLQVLSPILPRRLPALLLSLVCTRCQLEYSLIRRNSSHSLSIIIYGSLSCLSLRLLPHLCQAEKSVHKNRVFQSNETFEFDTVLSSVFLSVDLCYLNFLFVCMISLYFPSC</sequence>
<keyword evidence="1" id="KW-0472">Membrane</keyword>
<gene>
    <name evidence="2" type="ORF">CROQUDRAFT_188079</name>
</gene>